<evidence type="ECO:0000313" key="8">
    <source>
        <dbReference type="Proteomes" id="UP000294194"/>
    </source>
</evidence>
<feature type="transmembrane region" description="Helical" evidence="6">
    <location>
        <begin position="127"/>
        <end position="149"/>
    </location>
</feature>
<feature type="transmembrane region" description="Helical" evidence="6">
    <location>
        <begin position="79"/>
        <end position="101"/>
    </location>
</feature>
<reference evidence="8" key="1">
    <citation type="submission" date="2019-02" db="EMBL/GenBank/DDBJ databases">
        <title>Glaciihabitans arcticus sp. nov., a psychrotolerant bacterium isolated from polar soil.</title>
        <authorList>
            <person name="Dahal R.H."/>
        </authorList>
    </citation>
    <scope>NUCLEOTIDE SEQUENCE [LARGE SCALE GENOMIC DNA]</scope>
    <source>
        <strain evidence="8">RP-3-7</strain>
    </source>
</reference>
<evidence type="ECO:0000256" key="1">
    <source>
        <dbReference type="ARBA" id="ARBA00004651"/>
    </source>
</evidence>
<dbReference type="GO" id="GO:0005886">
    <property type="term" value="C:plasma membrane"/>
    <property type="evidence" value="ECO:0007669"/>
    <property type="project" value="UniProtKB-SubCell"/>
</dbReference>
<dbReference type="Proteomes" id="UP000294194">
    <property type="component" value="Unassembled WGS sequence"/>
</dbReference>
<keyword evidence="5 6" id="KW-0472">Membrane</keyword>
<organism evidence="7 8">
    <name type="scientific">Glaciihabitans arcticus</name>
    <dbReference type="NCBI Taxonomy" id="2668039"/>
    <lineage>
        <taxon>Bacteria</taxon>
        <taxon>Bacillati</taxon>
        <taxon>Actinomycetota</taxon>
        <taxon>Actinomycetes</taxon>
        <taxon>Micrococcales</taxon>
        <taxon>Microbacteriaceae</taxon>
        <taxon>Glaciihabitans</taxon>
    </lineage>
</organism>
<accession>A0A4Q9GTL7</accession>
<proteinExistence type="predicted"/>
<dbReference type="PIRSF" id="PIRSF035875">
    <property type="entry name" value="RNase_BN"/>
    <property type="match status" value="1"/>
</dbReference>
<feature type="transmembrane region" description="Helical" evidence="6">
    <location>
        <begin position="169"/>
        <end position="191"/>
    </location>
</feature>
<keyword evidence="4 6" id="KW-1133">Transmembrane helix</keyword>
<evidence type="ECO:0000256" key="3">
    <source>
        <dbReference type="ARBA" id="ARBA00022692"/>
    </source>
</evidence>
<dbReference type="Pfam" id="PF03631">
    <property type="entry name" value="Virul_fac_BrkB"/>
    <property type="match status" value="1"/>
</dbReference>
<dbReference type="PANTHER" id="PTHR30213:SF1">
    <property type="entry name" value="INNER MEMBRANE PROTEIN YHJD"/>
    <property type="match status" value="1"/>
</dbReference>
<evidence type="ECO:0000313" key="7">
    <source>
        <dbReference type="EMBL" id="TBN55570.1"/>
    </source>
</evidence>
<keyword evidence="8" id="KW-1185">Reference proteome</keyword>
<dbReference type="PANTHER" id="PTHR30213">
    <property type="entry name" value="INNER MEMBRANE PROTEIN YHJD"/>
    <property type="match status" value="1"/>
</dbReference>
<comment type="subcellular location">
    <subcellularLocation>
        <location evidence="1">Cell membrane</location>
        <topology evidence="1">Multi-pass membrane protein</topology>
    </subcellularLocation>
</comment>
<feature type="transmembrane region" description="Helical" evidence="6">
    <location>
        <begin position="234"/>
        <end position="264"/>
    </location>
</feature>
<feature type="transmembrane region" description="Helical" evidence="6">
    <location>
        <begin position="203"/>
        <end position="222"/>
    </location>
</feature>
<evidence type="ECO:0000256" key="4">
    <source>
        <dbReference type="ARBA" id="ARBA00022989"/>
    </source>
</evidence>
<comment type="caution">
    <text evidence="7">The sequence shown here is derived from an EMBL/GenBank/DDBJ whole genome shotgun (WGS) entry which is preliminary data.</text>
</comment>
<evidence type="ECO:0000256" key="6">
    <source>
        <dbReference type="SAM" id="Phobius"/>
    </source>
</evidence>
<name>A0A4Q9GTL7_9MICO</name>
<feature type="transmembrane region" description="Helical" evidence="6">
    <location>
        <begin position="20"/>
        <end position="38"/>
    </location>
</feature>
<dbReference type="EMBL" id="SISG01000002">
    <property type="protein sequence ID" value="TBN55570.1"/>
    <property type="molecule type" value="Genomic_DNA"/>
</dbReference>
<protein>
    <submittedName>
        <fullName evidence="7">YihY/virulence factor BrkB family protein</fullName>
    </submittedName>
</protein>
<keyword evidence="3 6" id="KW-0812">Transmembrane</keyword>
<evidence type="ECO:0000256" key="2">
    <source>
        <dbReference type="ARBA" id="ARBA00022475"/>
    </source>
</evidence>
<dbReference type="InterPro" id="IPR017039">
    <property type="entry name" value="Virul_fac_BrkB"/>
</dbReference>
<gene>
    <name evidence="7" type="ORF">EYE40_14300</name>
</gene>
<dbReference type="AlphaFoldDB" id="A0A4Q9GTL7"/>
<sequence>MRYAEQRGPLLAGGLSYQAIFATFAAIWVSFSVAGFVIQSNPELRDAIFSVISTAVPGLIDMGDGEGAISKDRLLEAGILGWTGAIALGGLLLTALGWLASGRDAVRAMFRIGPQQANIFLLKLKDLGLAVAFGAALLLSAALSVLSTAALGTVLDLFSISHDSLGGILAARGVGLAATLLLDTVVLGLFYRFVSGITIPWRRLVGGSLIGATALGVLKALGSTLLGGASSNPLLASFAVIIGLLIWFNFICQVILLAAAWIAVGMEDRGIVADPRLEEERLAAQFAEEERIREQVLNEVTAGPRSWLSRVFRRGR</sequence>
<keyword evidence="2" id="KW-1003">Cell membrane</keyword>
<evidence type="ECO:0000256" key="5">
    <source>
        <dbReference type="ARBA" id="ARBA00023136"/>
    </source>
</evidence>